<dbReference type="PANTHER" id="PTHR42923">
    <property type="entry name" value="PROTOPORPHYRINOGEN OXIDASE"/>
    <property type="match status" value="1"/>
</dbReference>
<dbReference type="GO" id="GO:0016491">
    <property type="term" value="F:oxidoreductase activity"/>
    <property type="evidence" value="ECO:0007669"/>
    <property type="project" value="InterPro"/>
</dbReference>
<dbReference type="PATRIC" id="fig|336831.14.peg.1380"/>
<feature type="domain" description="Amine oxidase" evidence="1">
    <location>
        <begin position="16"/>
        <end position="268"/>
    </location>
</feature>
<dbReference type="Gene3D" id="3.50.50.60">
    <property type="entry name" value="FAD/NAD(P)-binding domain"/>
    <property type="match status" value="1"/>
</dbReference>
<name>A0A0M2V6A8_9GAMM</name>
<evidence type="ECO:0000259" key="1">
    <source>
        <dbReference type="Pfam" id="PF01593"/>
    </source>
</evidence>
<dbReference type="SUPFAM" id="SSF51905">
    <property type="entry name" value="FAD/NAD(P)-binding domain"/>
    <property type="match status" value="1"/>
</dbReference>
<dbReference type="InterPro" id="IPR036188">
    <property type="entry name" value="FAD/NAD-bd_sf"/>
</dbReference>
<dbReference type="InterPro" id="IPR002937">
    <property type="entry name" value="Amino_oxidase"/>
</dbReference>
<comment type="caution">
    <text evidence="2">The sequence shown here is derived from an EMBL/GenBank/DDBJ whole genome shotgun (WGS) entry which is preliminary data.</text>
</comment>
<organism evidence="2 3">
    <name type="scientific">Arsukibacterium ikkense</name>
    <dbReference type="NCBI Taxonomy" id="336831"/>
    <lineage>
        <taxon>Bacteria</taxon>
        <taxon>Pseudomonadati</taxon>
        <taxon>Pseudomonadota</taxon>
        <taxon>Gammaproteobacteria</taxon>
        <taxon>Chromatiales</taxon>
        <taxon>Chromatiaceae</taxon>
        <taxon>Arsukibacterium</taxon>
    </lineage>
</organism>
<dbReference type="AlphaFoldDB" id="A0A0M2V6A8"/>
<evidence type="ECO:0000313" key="3">
    <source>
        <dbReference type="Proteomes" id="UP000034228"/>
    </source>
</evidence>
<protein>
    <submittedName>
        <fullName evidence="2">FAD-dependent oxidoreductase</fullName>
    </submittedName>
</protein>
<dbReference type="FunFam" id="1.10.405.20:FF:000001">
    <property type="entry name" value="Amine oxidase"/>
    <property type="match status" value="1"/>
</dbReference>
<accession>A0A0M2V6A8</accession>
<proteinExistence type="predicted"/>
<dbReference type="InterPro" id="IPR050464">
    <property type="entry name" value="Zeta_carotene_desat/Oxidored"/>
</dbReference>
<dbReference type="EMBL" id="LAHO01000005">
    <property type="protein sequence ID" value="KKO46161.1"/>
    <property type="molecule type" value="Genomic_DNA"/>
</dbReference>
<sequence length="418" mass="47296">MRIAVIGGGISGMLSWYLLQQQHQVTLFEANDYLGGHTATVDVEVAGKQYAIDTGFIVFNNWTYPFFNKFIAELAVEKLDTEMSFSVKNPRQNLEYNGNTLASLFAQKRNIFRLSFWRMLADIVRFNKLGKQLVADDHPDLDLKLGEFLNKYKFGNAMRDNYLLPMGAAIWSAGLTEMPSFPVRFFLRFFNNHGLLNISDRPQWTVVKGGSKRYVEALLAKLGTQQLRLSQQISLVARDEMGVTLHFTDGRSEQFDKVVFACHSDQALALLGSNATADEIAVLGAIAYQQNEVVLHTDTRLLPQRRRAWASWNYNLDATERSRATLTYNMNILQQLEAPVTFCVTLNNTAAIAKDKILGVYHYAHPVYNMMTMAAQSQRSTINGQYHSYFCGAYWYNGFHEDGAKSAVDVAAMFGIDY</sequence>
<dbReference type="STRING" id="336831.WG68_07365"/>
<dbReference type="Gene3D" id="3.90.660.20">
    <property type="entry name" value="Protoporphyrinogen oxidase, mitochondrial, domain 2"/>
    <property type="match status" value="1"/>
</dbReference>
<keyword evidence="3" id="KW-1185">Reference proteome</keyword>
<dbReference type="RefSeq" id="WP_046557019.1">
    <property type="nucleotide sequence ID" value="NZ_LAHO01000005.1"/>
</dbReference>
<dbReference type="Gene3D" id="1.10.3110.10">
    <property type="entry name" value="protoporphyrinogen ix oxidase, domain 3"/>
    <property type="match status" value="1"/>
</dbReference>
<reference evidence="2 3" key="1">
    <citation type="submission" date="2015-03" db="EMBL/GenBank/DDBJ databases">
        <title>Draft genome sequences of two protease-producing strains of Arsukibacterium isolated from two cold and alkaline environments.</title>
        <authorList>
            <person name="Lylloff J.E."/>
            <person name="Skov L.B."/>
            <person name="Jepsen M."/>
            <person name="Hallin P.F."/>
            <person name="Sorensen S.J."/>
            <person name="Stougaard P."/>
            <person name="Glaring M.A."/>
        </authorList>
    </citation>
    <scope>NUCLEOTIDE SEQUENCE [LARGE SCALE GENOMIC DNA]</scope>
    <source>
        <strain evidence="2 3">GCM72</strain>
    </source>
</reference>
<dbReference type="PANTHER" id="PTHR42923:SF17">
    <property type="entry name" value="AMINE OXIDASE DOMAIN-CONTAINING PROTEIN"/>
    <property type="match status" value="1"/>
</dbReference>
<evidence type="ECO:0000313" key="2">
    <source>
        <dbReference type="EMBL" id="KKO46161.1"/>
    </source>
</evidence>
<dbReference type="Proteomes" id="UP000034228">
    <property type="component" value="Unassembled WGS sequence"/>
</dbReference>
<dbReference type="OrthoDB" id="20837at2"/>
<dbReference type="Pfam" id="PF01593">
    <property type="entry name" value="Amino_oxidase"/>
    <property type="match status" value="1"/>
</dbReference>
<gene>
    <name evidence="2" type="ORF">WG68_07365</name>
</gene>